<dbReference type="InterPro" id="IPR011009">
    <property type="entry name" value="Kinase-like_dom_sf"/>
</dbReference>
<accession>A0A1L9U8X9</accession>
<protein>
    <recommendedName>
        <fullName evidence="3">Protein kinase domain-containing protein</fullName>
    </recommendedName>
</protein>
<keyword evidence="2" id="KW-1185">Reference proteome</keyword>
<dbReference type="VEuPathDB" id="FungiDB:ASPBRDRAFT_68361"/>
<dbReference type="SUPFAM" id="SSF56112">
    <property type="entry name" value="Protein kinase-like (PK-like)"/>
    <property type="match status" value="1"/>
</dbReference>
<reference evidence="2" key="1">
    <citation type="journal article" date="2017" name="Genome Biol.">
        <title>Comparative genomics reveals high biological diversity and specific adaptations in the industrially and medically important fungal genus Aspergillus.</title>
        <authorList>
            <person name="de Vries R.P."/>
            <person name="Riley R."/>
            <person name="Wiebenga A."/>
            <person name="Aguilar-Osorio G."/>
            <person name="Amillis S."/>
            <person name="Uchima C.A."/>
            <person name="Anderluh G."/>
            <person name="Asadollahi M."/>
            <person name="Askin M."/>
            <person name="Barry K."/>
            <person name="Battaglia E."/>
            <person name="Bayram O."/>
            <person name="Benocci T."/>
            <person name="Braus-Stromeyer S.A."/>
            <person name="Caldana C."/>
            <person name="Canovas D."/>
            <person name="Cerqueira G.C."/>
            <person name="Chen F."/>
            <person name="Chen W."/>
            <person name="Choi C."/>
            <person name="Clum A."/>
            <person name="Dos Santos R.A."/>
            <person name="Damasio A.R."/>
            <person name="Diallinas G."/>
            <person name="Emri T."/>
            <person name="Fekete E."/>
            <person name="Flipphi M."/>
            <person name="Freyberg S."/>
            <person name="Gallo A."/>
            <person name="Gournas C."/>
            <person name="Habgood R."/>
            <person name="Hainaut M."/>
            <person name="Harispe M.L."/>
            <person name="Henrissat B."/>
            <person name="Hilden K.S."/>
            <person name="Hope R."/>
            <person name="Hossain A."/>
            <person name="Karabika E."/>
            <person name="Karaffa L."/>
            <person name="Karanyi Z."/>
            <person name="Krasevec N."/>
            <person name="Kuo A."/>
            <person name="Kusch H."/>
            <person name="LaButti K."/>
            <person name="Lagendijk E.L."/>
            <person name="Lapidus A."/>
            <person name="Levasseur A."/>
            <person name="Lindquist E."/>
            <person name="Lipzen A."/>
            <person name="Logrieco A.F."/>
            <person name="MacCabe A."/>
            <person name="Maekelae M.R."/>
            <person name="Malavazi I."/>
            <person name="Melin P."/>
            <person name="Meyer V."/>
            <person name="Mielnichuk N."/>
            <person name="Miskei M."/>
            <person name="Molnar A.P."/>
            <person name="Mule G."/>
            <person name="Ngan C.Y."/>
            <person name="Orejas M."/>
            <person name="Orosz E."/>
            <person name="Ouedraogo J.P."/>
            <person name="Overkamp K.M."/>
            <person name="Park H.-S."/>
            <person name="Perrone G."/>
            <person name="Piumi F."/>
            <person name="Punt P.J."/>
            <person name="Ram A.F."/>
            <person name="Ramon A."/>
            <person name="Rauscher S."/>
            <person name="Record E."/>
            <person name="Riano-Pachon D.M."/>
            <person name="Robert V."/>
            <person name="Roehrig J."/>
            <person name="Ruller R."/>
            <person name="Salamov A."/>
            <person name="Salih N.S."/>
            <person name="Samson R.A."/>
            <person name="Sandor E."/>
            <person name="Sanguinetti M."/>
            <person name="Schuetze T."/>
            <person name="Sepcic K."/>
            <person name="Shelest E."/>
            <person name="Sherlock G."/>
            <person name="Sophianopoulou V."/>
            <person name="Squina F.M."/>
            <person name="Sun H."/>
            <person name="Susca A."/>
            <person name="Todd R.B."/>
            <person name="Tsang A."/>
            <person name="Unkles S.E."/>
            <person name="van de Wiele N."/>
            <person name="van Rossen-Uffink D."/>
            <person name="Oliveira J.V."/>
            <person name="Vesth T.C."/>
            <person name="Visser J."/>
            <person name="Yu J.-H."/>
            <person name="Zhou M."/>
            <person name="Andersen M.R."/>
            <person name="Archer D.B."/>
            <person name="Baker S.E."/>
            <person name="Benoit I."/>
            <person name="Brakhage A.A."/>
            <person name="Braus G.H."/>
            <person name="Fischer R."/>
            <person name="Frisvad J.C."/>
            <person name="Goldman G.H."/>
            <person name="Houbraken J."/>
            <person name="Oakley B."/>
            <person name="Pocsi I."/>
            <person name="Scazzocchio C."/>
            <person name="Seiboth B."/>
            <person name="vanKuyk P.A."/>
            <person name="Wortman J."/>
            <person name="Dyer P.S."/>
            <person name="Grigoriev I.V."/>
        </authorList>
    </citation>
    <scope>NUCLEOTIDE SEQUENCE [LARGE SCALE GENOMIC DNA]</scope>
    <source>
        <strain evidence="2">CBS 101740 / IMI 381727 / IBT 21946</strain>
    </source>
</reference>
<dbReference type="EMBL" id="KV878691">
    <property type="protein sequence ID" value="OJJ68146.1"/>
    <property type="molecule type" value="Genomic_DNA"/>
</dbReference>
<evidence type="ECO:0000313" key="1">
    <source>
        <dbReference type="EMBL" id="OJJ68146.1"/>
    </source>
</evidence>
<gene>
    <name evidence="1" type="ORF">ASPBRDRAFT_68361</name>
</gene>
<name>A0A1L9U8X9_ASPBC</name>
<evidence type="ECO:0008006" key="3">
    <source>
        <dbReference type="Google" id="ProtNLM"/>
    </source>
</evidence>
<dbReference type="AlphaFoldDB" id="A0A1L9U8X9"/>
<dbReference type="OrthoDB" id="2156052at2759"/>
<dbReference type="OMA" id="HANPRWR"/>
<evidence type="ECO:0000313" key="2">
    <source>
        <dbReference type="Proteomes" id="UP000184499"/>
    </source>
</evidence>
<dbReference type="GeneID" id="93581483"/>
<sequence>MTETSREPIGPESIIYLPGWDGSPLLVVNCKGVIRVDESKAIYEVTWNGEPAIAKCWSEEWYRRFAQEMSVYDRLDIKRPQGYDFFASILSHGQICCSSLFPKGYILVMTKAQGEPLTLQWSTLPQSAKRHIRSEVYKAIKVIRELSLVCLDAGLHNVLYDRETNAVTMVDFELMQPVEPDIASRDIEMYAIFGEESVQEEPVQGQARLDTLEKKEVSLSCA</sequence>
<dbReference type="Proteomes" id="UP000184499">
    <property type="component" value="Unassembled WGS sequence"/>
</dbReference>
<organism evidence="1 2">
    <name type="scientific">Aspergillus brasiliensis (strain CBS 101740 / IMI 381727 / IBT 21946)</name>
    <dbReference type="NCBI Taxonomy" id="767769"/>
    <lineage>
        <taxon>Eukaryota</taxon>
        <taxon>Fungi</taxon>
        <taxon>Dikarya</taxon>
        <taxon>Ascomycota</taxon>
        <taxon>Pezizomycotina</taxon>
        <taxon>Eurotiomycetes</taxon>
        <taxon>Eurotiomycetidae</taxon>
        <taxon>Eurotiales</taxon>
        <taxon>Aspergillaceae</taxon>
        <taxon>Aspergillus</taxon>
        <taxon>Aspergillus subgen. Circumdati</taxon>
    </lineage>
</organism>
<proteinExistence type="predicted"/>
<dbReference type="RefSeq" id="XP_067475395.1">
    <property type="nucleotide sequence ID" value="XM_067628995.1"/>
</dbReference>